<dbReference type="OrthoDB" id="9814290at2"/>
<feature type="transmembrane region" description="Helical" evidence="4">
    <location>
        <begin position="500"/>
        <end position="525"/>
    </location>
</feature>
<dbReference type="GO" id="GO:0020037">
    <property type="term" value="F:heme binding"/>
    <property type="evidence" value="ECO:0007669"/>
    <property type="project" value="InterPro"/>
</dbReference>
<dbReference type="PRINTS" id="PR01410">
    <property type="entry name" value="CCBIOGENESIS"/>
</dbReference>
<keyword evidence="2" id="KW-0201">Cytochrome c-type biogenesis</keyword>
<keyword evidence="4" id="KW-0472">Membrane</keyword>
<dbReference type="InterPro" id="IPR032523">
    <property type="entry name" value="CcmF_C"/>
</dbReference>
<organism evidence="7 8">
    <name type="scientific">Enteroscipio rubneri</name>
    <dbReference type="NCBI Taxonomy" id="2070686"/>
    <lineage>
        <taxon>Bacteria</taxon>
        <taxon>Bacillati</taxon>
        <taxon>Actinomycetota</taxon>
        <taxon>Coriobacteriia</taxon>
        <taxon>Eggerthellales</taxon>
        <taxon>Eggerthellaceae</taxon>
        <taxon>Enteroscipio</taxon>
    </lineage>
</organism>
<dbReference type="GO" id="GO:0016020">
    <property type="term" value="C:membrane"/>
    <property type="evidence" value="ECO:0007669"/>
    <property type="project" value="InterPro"/>
</dbReference>
<dbReference type="Proteomes" id="UP000236197">
    <property type="component" value="Unassembled WGS sequence"/>
</dbReference>
<comment type="similarity">
    <text evidence="1">Belongs to the CcmF/CycK/Ccl1/NrfE/CcsA family.</text>
</comment>
<dbReference type="GO" id="GO:0017004">
    <property type="term" value="P:cytochrome complex assembly"/>
    <property type="evidence" value="ECO:0007669"/>
    <property type="project" value="UniProtKB-KW"/>
</dbReference>
<feature type="transmembrane region" description="Helical" evidence="4">
    <location>
        <begin position="420"/>
        <end position="441"/>
    </location>
</feature>
<feature type="region of interest" description="Disordered" evidence="3">
    <location>
        <begin position="714"/>
        <end position="740"/>
    </location>
</feature>
<sequence length="787" mass="84125">MSTFGLIGLLVAFAGVVVSVVCLVAGALVSRAGRSDTGDTLTWGGHVASLLSFAGLTVCCGVLVYCFMTGDMTIEYVLNQHSDASGDMAWLYKLSGLWAGRQGSLLFWAWLIAAFNSLVAVRNLKRTAKLDSMALLVAQLVLAAFVGVMLFSENNMPFTVTPASYFTSDGTLTAAASMYGMNTLLEHWAMAIHPPTLFVGYAGLTIPFAYAIAALIVNDPSKEWVVRSQRYALFAWFFLGVGIGLGAVWAYVVLGWGGYWGWDPVENASLLSWLVGVALIHSFTVYRQRGAFKRWSVMCACLTFAFVIVGTFISRSGLVQSVHAFEGDPVSVALFGVLIVVPIAAGIVGLIARWKSFGPGTAGGDDVDSMASKDAAYYFNNVIMVVFAFLLAYLTISSALPEIPFVLFSGQTVSAGTYNAIARPLGVLYLAILAVCPLLSWGKTDGAQFWKRARVPGACALVLFVVLMVYFFTYLLPGYEAIVAAGGTEAEGLLEQGPAWYYNGLAVVGFLVASALFFNSLFMLGRGIRAYRASKGGGIVSAAFGMLINRASTFGGFLAHFSMAIILVGLIGSSMYVTEVTGYVGYDSETDTASEDFVIKDYTLSYTGNSIEQQDNGDDIDYTVFFDVYKDGEYVGSVNPTVQLVQSTQQQKLVASVISFPLEDLFVVYRGVNDAGDFSMDVRVNPLISLVWIGFALLMAGIVVATFGRRGARRKRVGDESQDGGKNVAGHGDAPAPNAGRQDGVVVAAAYEAVAVSDGEKVMVEEKVVVAEAARIVDAPADEEKKG</sequence>
<dbReference type="Pfam" id="PF01578">
    <property type="entry name" value="Cytochrom_C_asm"/>
    <property type="match status" value="1"/>
</dbReference>
<feature type="domain" description="Cytochrome c-type biogenesis protein CcmF C-terminal" evidence="6">
    <location>
        <begin position="369"/>
        <end position="708"/>
    </location>
</feature>
<feature type="transmembrane region" description="Helical" evidence="4">
    <location>
        <begin position="268"/>
        <end position="286"/>
    </location>
</feature>
<evidence type="ECO:0000256" key="4">
    <source>
        <dbReference type="SAM" id="Phobius"/>
    </source>
</evidence>
<keyword evidence="4" id="KW-1133">Transmembrane helix</keyword>
<dbReference type="RefSeq" id="WP_103263927.1">
    <property type="nucleotide sequence ID" value="NZ_CABMLE010000001.1"/>
</dbReference>
<feature type="transmembrane region" description="Helical" evidence="4">
    <location>
        <begin position="198"/>
        <end position="219"/>
    </location>
</feature>
<name>A0A2K2UEN3_9ACTN</name>
<keyword evidence="4" id="KW-0812">Transmembrane</keyword>
<feature type="transmembrane region" description="Helical" evidence="4">
    <location>
        <begin position="105"/>
        <end position="121"/>
    </location>
</feature>
<comment type="caution">
    <text evidence="7">The sequence shown here is derived from an EMBL/GenBank/DDBJ whole genome shotgun (WGS) entry which is preliminary data.</text>
</comment>
<dbReference type="Pfam" id="PF16327">
    <property type="entry name" value="CcmF_C"/>
    <property type="match status" value="1"/>
</dbReference>
<keyword evidence="8" id="KW-1185">Reference proteome</keyword>
<feature type="transmembrane region" description="Helical" evidence="4">
    <location>
        <begin position="554"/>
        <end position="577"/>
    </location>
</feature>
<evidence type="ECO:0000256" key="2">
    <source>
        <dbReference type="ARBA" id="ARBA00022748"/>
    </source>
</evidence>
<reference evidence="8" key="1">
    <citation type="submission" date="2018-01" db="EMBL/GenBank/DDBJ databases">
        <title>Rubneribacter badeniensis gen. nov., sp. nov., and Colonibacter rubneri, gen. nov., sp. nov., WGS of new members of the Eggerthellaceae.</title>
        <authorList>
            <person name="Danylec N."/>
            <person name="Stoll D.A."/>
            <person name="Doetsch A."/>
            <person name="Kulling S.E."/>
            <person name="Huch M."/>
        </authorList>
    </citation>
    <scope>NUCLEOTIDE SEQUENCE [LARGE SCALE GENOMIC DNA]</scope>
    <source>
        <strain evidence="8">ResAG-96</strain>
    </source>
</reference>
<evidence type="ECO:0000313" key="7">
    <source>
        <dbReference type="EMBL" id="PNV68600.1"/>
    </source>
</evidence>
<dbReference type="AlphaFoldDB" id="A0A2K2UEN3"/>
<accession>A0A2K2UEN3</accession>
<feature type="transmembrane region" description="Helical" evidence="4">
    <location>
        <begin position="50"/>
        <end position="70"/>
    </location>
</feature>
<feature type="transmembrane region" description="Helical" evidence="4">
    <location>
        <begin position="333"/>
        <end position="354"/>
    </location>
</feature>
<feature type="transmembrane region" description="Helical" evidence="4">
    <location>
        <begin position="6"/>
        <end position="29"/>
    </location>
</feature>
<protein>
    <submittedName>
        <fullName evidence="7">Cytochrome C assembly protein</fullName>
    </submittedName>
</protein>
<evidence type="ECO:0000259" key="6">
    <source>
        <dbReference type="Pfam" id="PF16327"/>
    </source>
</evidence>
<feature type="transmembrane region" description="Helical" evidence="4">
    <location>
        <begin position="687"/>
        <end position="707"/>
    </location>
</feature>
<feature type="transmembrane region" description="Helical" evidence="4">
    <location>
        <begin position="453"/>
        <end position="472"/>
    </location>
</feature>
<evidence type="ECO:0000259" key="5">
    <source>
        <dbReference type="Pfam" id="PF01578"/>
    </source>
</evidence>
<evidence type="ECO:0000256" key="3">
    <source>
        <dbReference type="SAM" id="MobiDB-lite"/>
    </source>
</evidence>
<evidence type="ECO:0000256" key="1">
    <source>
        <dbReference type="ARBA" id="ARBA00009186"/>
    </source>
</evidence>
<dbReference type="EMBL" id="PPEK01000001">
    <property type="protein sequence ID" value="PNV68600.1"/>
    <property type="molecule type" value="Genomic_DNA"/>
</dbReference>
<dbReference type="PANTHER" id="PTHR43653:SF1">
    <property type="entry name" value="CYTOCHROME C-TYPE BIOGENESIS PROTEIN CCMF"/>
    <property type="match status" value="1"/>
</dbReference>
<feature type="domain" description="Cytochrome c assembly protein" evidence="5">
    <location>
        <begin position="102"/>
        <end position="316"/>
    </location>
</feature>
<dbReference type="GO" id="GO:0015232">
    <property type="term" value="F:heme transmembrane transporter activity"/>
    <property type="evidence" value="ECO:0007669"/>
    <property type="project" value="InterPro"/>
</dbReference>
<dbReference type="PANTHER" id="PTHR43653">
    <property type="entry name" value="CYTOCHROME C ASSEMBLY PROTEIN-RELATED"/>
    <property type="match status" value="1"/>
</dbReference>
<proteinExistence type="inferred from homology"/>
<dbReference type="InterPro" id="IPR002541">
    <property type="entry name" value="Cyt_c_assembly"/>
</dbReference>
<evidence type="ECO:0000313" key="8">
    <source>
        <dbReference type="Proteomes" id="UP000236197"/>
    </source>
</evidence>
<feature type="transmembrane region" description="Helical" evidence="4">
    <location>
        <begin position="375"/>
        <end position="400"/>
    </location>
</feature>
<feature type="transmembrane region" description="Helical" evidence="4">
    <location>
        <begin position="295"/>
        <end position="313"/>
    </location>
</feature>
<gene>
    <name evidence="7" type="ORF">C2L71_01035</name>
</gene>
<feature type="transmembrane region" description="Helical" evidence="4">
    <location>
        <begin position="133"/>
        <end position="152"/>
    </location>
</feature>
<feature type="transmembrane region" description="Helical" evidence="4">
    <location>
        <begin position="231"/>
        <end position="256"/>
    </location>
</feature>
<dbReference type="InterPro" id="IPR003567">
    <property type="entry name" value="Cyt_c_biogenesis"/>
</dbReference>